<evidence type="ECO:0000313" key="2">
    <source>
        <dbReference type="Proteomes" id="UP001152799"/>
    </source>
</evidence>
<dbReference type="Proteomes" id="UP001152799">
    <property type="component" value="Chromosome 4"/>
</dbReference>
<proteinExistence type="predicted"/>
<evidence type="ECO:0000313" key="1">
    <source>
        <dbReference type="EMBL" id="CAG9768047.1"/>
    </source>
</evidence>
<dbReference type="EMBL" id="OU892280">
    <property type="protein sequence ID" value="CAG9768047.1"/>
    <property type="molecule type" value="Genomic_DNA"/>
</dbReference>
<gene>
    <name evidence="1" type="ORF">CEUTPL_LOCUS8598</name>
</gene>
<reference evidence="1" key="1">
    <citation type="submission" date="2022-01" db="EMBL/GenBank/DDBJ databases">
        <authorList>
            <person name="King R."/>
        </authorList>
    </citation>
    <scope>NUCLEOTIDE SEQUENCE</scope>
</reference>
<keyword evidence="2" id="KW-1185">Reference proteome</keyword>
<name>A0A9N9QPG9_9CUCU</name>
<organism evidence="1 2">
    <name type="scientific">Ceutorhynchus assimilis</name>
    <name type="common">cabbage seed weevil</name>
    <dbReference type="NCBI Taxonomy" id="467358"/>
    <lineage>
        <taxon>Eukaryota</taxon>
        <taxon>Metazoa</taxon>
        <taxon>Ecdysozoa</taxon>
        <taxon>Arthropoda</taxon>
        <taxon>Hexapoda</taxon>
        <taxon>Insecta</taxon>
        <taxon>Pterygota</taxon>
        <taxon>Neoptera</taxon>
        <taxon>Endopterygota</taxon>
        <taxon>Coleoptera</taxon>
        <taxon>Polyphaga</taxon>
        <taxon>Cucujiformia</taxon>
        <taxon>Curculionidae</taxon>
        <taxon>Ceutorhynchinae</taxon>
        <taxon>Ceutorhynchus</taxon>
    </lineage>
</organism>
<accession>A0A9N9QPG9</accession>
<sequence>MFPHHHMAQEEAKLDMMQRGWQSNRRNASSSTAFFERANETEDFLALPRQNTASWNNICVPPPQEKSCSDIESDTESLDFHEAILYSKSFKPKKTCLKLDASTIKDLPAHYTICSLETHQFPVCGVYIDIRIVPGFKYKVRPLPSVGEKSTINKCLFKDRALRLQTIGRGFARRITFEPDNGQLNSNDNYFYTDNRPEGYAFELEVISEGDKFTIFDMNHEAQGIVDVLKIEGPQIEFSSSLTKQGIEKRANVKFTGKVEFYDTGVAKPMLLNGVAIAMKPKGKSSAEIVKVVNIHVKRQRLYLVPGILNNYRRVTVRGSDINDVPTKYTMTGLEPYEIPVVGTYVDPRIIPGFCYKVRPNNKKYHLFGGRALRLISIGMGYAKRLTFEPDSLNNPGNYLWSDNHPDGLGLEPRAVCNGMQFYVKAGSQVIGEAMVFRSDKPQFEEKSEKIKTSSGLFAIEKHIHIDVICHIQLSRPGGASSELDSHLMRISGVAVVRKEHKSNHAEVIKVDNIGFDSELYVLFSQMHADIQFIPK</sequence>
<protein>
    <submittedName>
        <fullName evidence="1">Uncharacterized protein</fullName>
    </submittedName>
</protein>
<dbReference type="OrthoDB" id="5953973at2759"/>
<dbReference type="AlphaFoldDB" id="A0A9N9QPG9"/>